<sequence length="62" mass="7071">MNNQAPIEHPERTHAYQEGAGYRRHGLGREACPWGMGDMKERHLFLAGWHDTDIALGEGRNQ</sequence>
<dbReference type="Proteomes" id="UP001211689">
    <property type="component" value="Unassembled WGS sequence"/>
</dbReference>
<organism evidence="2 3">
    <name type="scientific">Metapseudomonas resinovorans</name>
    <name type="common">Pseudomonas resinovorans</name>
    <dbReference type="NCBI Taxonomy" id="53412"/>
    <lineage>
        <taxon>Bacteria</taxon>
        <taxon>Pseudomonadati</taxon>
        <taxon>Pseudomonadota</taxon>
        <taxon>Gammaproteobacteria</taxon>
        <taxon>Pseudomonadales</taxon>
        <taxon>Pseudomonadaceae</taxon>
        <taxon>Metapseudomonas</taxon>
    </lineage>
</organism>
<evidence type="ECO:0000313" key="3">
    <source>
        <dbReference type="Proteomes" id="UP001211689"/>
    </source>
</evidence>
<name>A0ABT4Y8C3_METRE</name>
<protein>
    <submittedName>
        <fullName evidence="2">Uncharacterized protein</fullName>
    </submittedName>
</protein>
<accession>A0ABT4Y8C3</accession>
<evidence type="ECO:0000256" key="1">
    <source>
        <dbReference type="SAM" id="MobiDB-lite"/>
    </source>
</evidence>
<reference evidence="2 3" key="1">
    <citation type="submission" date="2022-07" db="EMBL/GenBank/DDBJ databases">
        <title>Genome Analysis of Selected Gammaproteobacteria from Nigerian Food snails.</title>
        <authorList>
            <person name="Okafor A.C."/>
        </authorList>
    </citation>
    <scope>NUCLEOTIDE SEQUENCE [LARGE SCALE GENOMIC DNA]</scope>
    <source>
        <strain evidence="2 3">Awg 2</strain>
    </source>
</reference>
<keyword evidence="3" id="KW-1185">Reference proteome</keyword>
<proteinExistence type="predicted"/>
<gene>
    <name evidence="2" type="ORF">NNO07_18790</name>
</gene>
<dbReference type="RefSeq" id="WP_271471573.1">
    <property type="nucleotide sequence ID" value="NZ_JANEWF010000024.1"/>
</dbReference>
<comment type="caution">
    <text evidence="2">The sequence shown here is derived from an EMBL/GenBank/DDBJ whole genome shotgun (WGS) entry which is preliminary data.</text>
</comment>
<feature type="region of interest" description="Disordered" evidence="1">
    <location>
        <begin position="1"/>
        <end position="21"/>
    </location>
</feature>
<dbReference type="EMBL" id="JANEWF010000024">
    <property type="protein sequence ID" value="MDA8485118.1"/>
    <property type="molecule type" value="Genomic_DNA"/>
</dbReference>
<evidence type="ECO:0000313" key="2">
    <source>
        <dbReference type="EMBL" id="MDA8485118.1"/>
    </source>
</evidence>